<feature type="compositionally biased region" description="Basic and acidic residues" evidence="1">
    <location>
        <begin position="39"/>
        <end position="58"/>
    </location>
</feature>
<evidence type="ECO:0000256" key="1">
    <source>
        <dbReference type="SAM" id="MobiDB-lite"/>
    </source>
</evidence>
<dbReference type="OrthoDB" id="2590590at2759"/>
<accession>A0A0H2RLB7</accession>
<proteinExistence type="predicted"/>
<dbReference type="InParanoid" id="A0A0H2RLB7"/>
<evidence type="ECO:0000313" key="2">
    <source>
        <dbReference type="EMBL" id="KLO10238.1"/>
    </source>
</evidence>
<feature type="region of interest" description="Disordered" evidence="1">
    <location>
        <begin position="261"/>
        <end position="306"/>
    </location>
</feature>
<protein>
    <submittedName>
        <fullName evidence="2">Uncharacterized protein</fullName>
    </submittedName>
</protein>
<gene>
    <name evidence="2" type="ORF">SCHPADRAFT_942997</name>
</gene>
<dbReference type="AlphaFoldDB" id="A0A0H2RLB7"/>
<dbReference type="EMBL" id="KQ086032">
    <property type="protein sequence ID" value="KLO10238.1"/>
    <property type="molecule type" value="Genomic_DNA"/>
</dbReference>
<evidence type="ECO:0000313" key="3">
    <source>
        <dbReference type="Proteomes" id="UP000053477"/>
    </source>
</evidence>
<dbReference type="Proteomes" id="UP000053477">
    <property type="component" value="Unassembled WGS sequence"/>
</dbReference>
<sequence length="714" mass="79163">MSGIPIQPEQDASGGGGLPTYEDLAQQNGPNSRFGRWRGWVEKRAAERYADITHEERTRRRARGWGNGSEELEDESTPSILSRESDVSESTLHAPPAEPPSYIPEDSESPTSFSLPAPGEPVPASHLRLFNFGSRFLPHTSSQIRCLLPILGDRLLLIGHDEGLSVLNVFPTGDAPDVSFADAKVKPIWEGEGVYQLELLETQNAEDYTPSGVVLALVGSEPQSPGAKDQEMSRSIRMYNLASLISLARWAVTQRDATPVDLRRSQNWSPRQSKKHKHSSSISKLTKQRSADKEPQCSYPNTIASPTKLRRGESSLSVDSTWDVVEDLPFRWATDYVPLASPGSRLLNSTVLFFELKKSDNNVAYKGVSVLAIACKSSIFLYETPRGERAFRFAKEFYTPLQPKGISFVQQRVLDTVVLRSVSSSSQSSRISDQEPRRFSIRSQLDVQQERPRSVSPTPDYGNQPSLFVVFEKKAGLIRLADAAVGEVELFDDTSSSISVASSISTSPRRNKPSFEALGSSKDIKGCWLKPSVELLPSTDDTWPNEPTQVYLLTRGKQTHIMPFPLPAPLSSSPPLAILTWLSKPDHICHRVCRPYEEPPFLQVVSMGELGVEVQELPLPLSSKGKGKGPGLSRGQLDVGGDAGFLLQSGLWHKRSQALSRNESLMSMDSVSTVQPDKRHPEFGFYGWTRRGLSDWRVFWLGGMEKDFEPMDVL</sequence>
<dbReference type="STRING" id="27342.A0A0H2RLB7"/>
<reference evidence="2 3" key="1">
    <citation type="submission" date="2015-04" db="EMBL/GenBank/DDBJ databases">
        <title>Complete genome sequence of Schizopora paradoxa KUC8140, a cosmopolitan wood degrader in East Asia.</title>
        <authorList>
            <consortium name="DOE Joint Genome Institute"/>
            <person name="Min B."/>
            <person name="Park H."/>
            <person name="Jang Y."/>
            <person name="Kim J.-J."/>
            <person name="Kim K.H."/>
            <person name="Pangilinan J."/>
            <person name="Lipzen A."/>
            <person name="Riley R."/>
            <person name="Grigoriev I.V."/>
            <person name="Spatafora J.W."/>
            <person name="Choi I.-G."/>
        </authorList>
    </citation>
    <scope>NUCLEOTIDE SEQUENCE [LARGE SCALE GENOMIC DNA]</scope>
    <source>
        <strain evidence="2 3">KUC8140</strain>
    </source>
</reference>
<feature type="region of interest" description="Disordered" evidence="1">
    <location>
        <begin position="1"/>
        <end position="118"/>
    </location>
</feature>
<keyword evidence="3" id="KW-1185">Reference proteome</keyword>
<organism evidence="2 3">
    <name type="scientific">Schizopora paradoxa</name>
    <dbReference type="NCBI Taxonomy" id="27342"/>
    <lineage>
        <taxon>Eukaryota</taxon>
        <taxon>Fungi</taxon>
        <taxon>Dikarya</taxon>
        <taxon>Basidiomycota</taxon>
        <taxon>Agaricomycotina</taxon>
        <taxon>Agaricomycetes</taxon>
        <taxon>Hymenochaetales</taxon>
        <taxon>Schizoporaceae</taxon>
        <taxon>Schizopora</taxon>
    </lineage>
</organism>
<name>A0A0H2RLB7_9AGAM</name>